<organism evidence="3 4">
    <name type="scientific">Dactylellina haptotyla (strain CBS 200.50)</name>
    <name type="common">Nematode-trapping fungus</name>
    <name type="synonym">Monacrosporium haptotylum</name>
    <dbReference type="NCBI Taxonomy" id="1284197"/>
    <lineage>
        <taxon>Eukaryota</taxon>
        <taxon>Fungi</taxon>
        <taxon>Dikarya</taxon>
        <taxon>Ascomycota</taxon>
        <taxon>Pezizomycotina</taxon>
        <taxon>Orbiliomycetes</taxon>
        <taxon>Orbiliales</taxon>
        <taxon>Orbiliaceae</taxon>
        <taxon>Dactylellina</taxon>
    </lineage>
</organism>
<comment type="caution">
    <text evidence="3">The sequence shown here is derived from an EMBL/GenBank/DDBJ whole genome shotgun (WGS) entry which is preliminary data.</text>
</comment>
<evidence type="ECO:0000256" key="1">
    <source>
        <dbReference type="SAM" id="MobiDB-lite"/>
    </source>
</evidence>
<name>S8BWH4_DACHA</name>
<keyword evidence="4" id="KW-1185">Reference proteome</keyword>
<dbReference type="Gene3D" id="1.25.40.10">
    <property type="entry name" value="Tetratricopeptide repeat domain"/>
    <property type="match status" value="1"/>
</dbReference>
<evidence type="ECO:0000259" key="2">
    <source>
        <dbReference type="Pfam" id="PF12770"/>
    </source>
</evidence>
<dbReference type="Pfam" id="PF12770">
    <property type="entry name" value="CHAT"/>
    <property type="match status" value="1"/>
</dbReference>
<dbReference type="InterPro" id="IPR011990">
    <property type="entry name" value="TPR-like_helical_dom_sf"/>
</dbReference>
<feature type="compositionally biased region" description="Basic and acidic residues" evidence="1">
    <location>
        <begin position="116"/>
        <end position="128"/>
    </location>
</feature>
<protein>
    <recommendedName>
        <fullName evidence="2">CHAT domain-containing protein</fullName>
    </recommendedName>
</protein>
<dbReference type="HOGENOM" id="CLU_001305_0_0_1"/>
<feature type="region of interest" description="Disordered" evidence="1">
    <location>
        <begin position="1535"/>
        <end position="1555"/>
    </location>
</feature>
<feature type="region of interest" description="Disordered" evidence="1">
    <location>
        <begin position="109"/>
        <end position="128"/>
    </location>
</feature>
<dbReference type="EMBL" id="AQGS01000457">
    <property type="protein sequence ID" value="EPS39672.1"/>
    <property type="molecule type" value="Genomic_DNA"/>
</dbReference>
<dbReference type="STRING" id="1284197.S8BWH4"/>
<evidence type="ECO:0000313" key="3">
    <source>
        <dbReference type="EMBL" id="EPS39672.1"/>
    </source>
</evidence>
<accession>S8BWH4</accession>
<feature type="region of interest" description="Disordered" evidence="1">
    <location>
        <begin position="1423"/>
        <end position="1446"/>
    </location>
</feature>
<dbReference type="OrthoDB" id="9991317at2759"/>
<dbReference type="eggNOG" id="KOG4626">
    <property type="taxonomic scope" value="Eukaryota"/>
</dbReference>
<proteinExistence type="predicted"/>
<evidence type="ECO:0000313" key="4">
    <source>
        <dbReference type="Proteomes" id="UP000015100"/>
    </source>
</evidence>
<dbReference type="Proteomes" id="UP000015100">
    <property type="component" value="Unassembled WGS sequence"/>
</dbReference>
<dbReference type="InterPro" id="IPR024983">
    <property type="entry name" value="CHAT_dom"/>
</dbReference>
<feature type="compositionally biased region" description="Polar residues" evidence="1">
    <location>
        <begin position="1423"/>
        <end position="1435"/>
    </location>
</feature>
<gene>
    <name evidence="3" type="ORF">H072_6502</name>
</gene>
<reference evidence="4" key="2">
    <citation type="submission" date="2013-04" db="EMBL/GenBank/DDBJ databases">
        <title>Genomic mechanisms accounting for the adaptation to parasitism in nematode-trapping fungi.</title>
        <authorList>
            <person name="Ahren D.G."/>
        </authorList>
    </citation>
    <scope>NUCLEOTIDE SEQUENCE [LARGE SCALE GENOMIC DNA]</scope>
    <source>
        <strain evidence="4">CBS 200.50</strain>
    </source>
</reference>
<sequence>MLPWGNMLAGVGFRIDQDMMDLIDSVEDEDFENFLDLHSSPSNDAEIELFLYICFKVSHRFNDFEYLDRARDHSEGWLAVTPDGHPDQGRRAQIHHFLSFMSTQMPVLSRTRKGKGKENRETGFDESRGRVYELDSDDNDQEERPFGLPPIITNPQHIAWWKENLEFEKKYADTKNLSDLNKAIDITKNAIDSFPTGYPTLELWLAQLGRLLAFRFARTQDISDISKAIDLTRESIDLTDFEDANRCRRLGTLAYQLNLRFKKAHNIDDNSAALDAVNEGISTARSDEELLTWLFYTLGEVKLSRFDISELLEDFATAIEYTKKAVDLTPPANPMRRERALRLKDMFQKSLTIQDPEENIEDVSRMVDITELALETYELWDGRKDAIVHTLAERLIDRFDITSTLKDFIRLLEIAETAKHIDYSQDKVFSGAVIGIRNYLQEVIEDPTKMEGENKEILSTRVSNLISADNDTLYPTPSSKQKGLMYWYIEQQVRIQSINKRSSKAMRLIQRMIELCQENLELDDLDMDDTLFYIMTLGTIYHQRYLQTEDPDNLQPGIDYLETAINLAPPGFHGTPAIVLNLVNSLVSRFQHRKDISDLDTAIGLIEKHSGEMTQAWMKRKLKMSLLSILSTRIQITESMEDLLEAIRVAKDYLDTEARAEQWNLVLGQYAVFNGILSDRTGDIKYIDLAIDKLTDTLKGTYNPDVRATFLNSLGELYRNRYSHFGDAEDLERSLEAHSQAGELVTGSSMDLYATGSHIGLATSLAQKFARTFDIKYLNRAIEVAEQAVKELPAGARVMSSHLSTVGDLHYNRGFVVGGVRSEQGQRDFQKAGSAYRAALKCPTVSAMDKFEAMTGLSYVLEMQSRWKEAAAVHRDILKLVSILSPRSMSNADKQHILSKFSNIGVSTAAKMLQAGEEPFEALRQLELGRGVMASLTSEMRIDISELKTKHPKLAKRFESLQASLDAELRSKAKTGSFSIQTTALNESSKRSRRDAEIEFDLLLDEIRQNKGFENFLEPLTKDQLMAAANPDPIVVINIENLRSDAFIVESHRIRSLSLDVSPMVLGHQSRKLREDDEEEAWSVLEWLWEKITRPILEALGIDGPPNPENGKWPRIWWVPTGELCQVPIHASGKHIHGSDESVLDRVVSSYALSVRSLIYGRNNNASPPVSQQPEEMGEALLVSMAETSERPFLRYAGAEVEALEDLCKSLDLKPVKPQRTRDDILKHLATCKVFHFAGHGDYDSVDPSKSVLLVEDWQTAPLTVADFWKHNLRAHPPFLAYLSACSTGATSQTFSSEGINIMSACQLAGFRHVIGTQWEVNDAYCVKVAQKFYEGFQRNGFSDLTVALSLHHAIKSLRDQWVETNRRKASQIRQTQYDTKIDIEAVLSLKSLQSSLGSDPLAAMKANFIRSSLEHMMQTYGVAQSGSDGNSPTVDYTGFQRKDEDPRMRDNRKEMLEMLREMTSRLGGKEDGTEIDLESELDQALNLDLLARSRNEGNPAIQGNMFNILSSELDSTTGPGSFLFQGLDLQAWPRNEGGGTGTRGDRNLVKSRKKQHKKSGLHWVPFVHYGV</sequence>
<feature type="domain" description="CHAT" evidence="2">
    <location>
        <begin position="1084"/>
        <end position="1360"/>
    </location>
</feature>
<reference evidence="3 4" key="1">
    <citation type="journal article" date="2013" name="PLoS Genet.">
        <title>Genomic mechanisms accounting for the adaptation to parasitism in nematode-trapping fungi.</title>
        <authorList>
            <person name="Meerupati T."/>
            <person name="Andersson K.M."/>
            <person name="Friman E."/>
            <person name="Kumar D."/>
            <person name="Tunlid A."/>
            <person name="Ahren D."/>
        </authorList>
    </citation>
    <scope>NUCLEOTIDE SEQUENCE [LARGE SCALE GENOMIC DNA]</scope>
    <source>
        <strain evidence="3 4">CBS 200.50</strain>
    </source>
</reference>